<dbReference type="EMBL" id="CP094535">
    <property type="protein sequence ID" value="UOE36489.1"/>
    <property type="molecule type" value="Genomic_DNA"/>
</dbReference>
<name>A0ABY4BC68_9BACT</name>
<accession>A0ABY4BC68</accession>
<sequence>MQQFIRRNALLATGLNLVINAVIPAAIMWNDAAVNGLDAAPNLFTLLLPAVGISALATTIATFATIPGRPASRSWLPAAVLNGVVISLLFAAPVAVALLAARAAGLGHFVLVKPTALALSSLVGGATGALSSFVAVRRAARFFHLPLGAANPA</sequence>
<keyword evidence="1" id="KW-0472">Membrane</keyword>
<evidence type="ECO:0000256" key="1">
    <source>
        <dbReference type="SAM" id="Phobius"/>
    </source>
</evidence>
<feature type="transmembrane region" description="Helical" evidence="1">
    <location>
        <begin position="41"/>
        <end position="66"/>
    </location>
</feature>
<feature type="transmembrane region" description="Helical" evidence="1">
    <location>
        <begin position="78"/>
        <end position="104"/>
    </location>
</feature>
<reference evidence="2 3" key="1">
    <citation type="submission" date="2022-03" db="EMBL/GenBank/DDBJ databases">
        <title>Hymenobactersp. isolated from the air.</title>
        <authorList>
            <person name="Won M."/>
            <person name="Kwon S.-W."/>
        </authorList>
    </citation>
    <scope>NUCLEOTIDE SEQUENCE [LARGE SCALE GENOMIC DNA]</scope>
    <source>
        <strain evidence="2 3">KACC 22596</strain>
        <plasmid evidence="2 3">unnamed1</plasmid>
    </source>
</reference>
<geneLocation type="plasmid" evidence="2 3">
    <name>unnamed1</name>
</geneLocation>
<keyword evidence="3" id="KW-1185">Reference proteome</keyword>
<dbReference type="RefSeq" id="WP_243520402.1">
    <property type="nucleotide sequence ID" value="NZ_CP094535.1"/>
</dbReference>
<keyword evidence="1" id="KW-0812">Transmembrane</keyword>
<feature type="transmembrane region" description="Helical" evidence="1">
    <location>
        <begin position="116"/>
        <end position="136"/>
    </location>
</feature>
<gene>
    <name evidence="2" type="ORF">MTP16_23670</name>
</gene>
<organism evidence="2 3">
    <name type="scientific">Hymenobacter monticola</name>
    <dbReference type="NCBI Taxonomy" id="1705399"/>
    <lineage>
        <taxon>Bacteria</taxon>
        <taxon>Pseudomonadati</taxon>
        <taxon>Bacteroidota</taxon>
        <taxon>Cytophagia</taxon>
        <taxon>Cytophagales</taxon>
        <taxon>Hymenobacteraceae</taxon>
        <taxon>Hymenobacter</taxon>
    </lineage>
</organism>
<keyword evidence="1" id="KW-1133">Transmembrane helix</keyword>
<feature type="transmembrane region" description="Helical" evidence="1">
    <location>
        <begin position="9"/>
        <end position="29"/>
    </location>
</feature>
<keyword evidence="2" id="KW-0614">Plasmid</keyword>
<proteinExistence type="predicted"/>
<evidence type="ECO:0000313" key="2">
    <source>
        <dbReference type="EMBL" id="UOE36489.1"/>
    </source>
</evidence>
<evidence type="ECO:0000313" key="3">
    <source>
        <dbReference type="Proteomes" id="UP000831390"/>
    </source>
</evidence>
<protein>
    <submittedName>
        <fullName evidence="2">Uncharacterized protein</fullName>
    </submittedName>
</protein>
<dbReference type="Proteomes" id="UP000831390">
    <property type="component" value="Plasmid unnamed1"/>
</dbReference>